<evidence type="ECO:0000256" key="1">
    <source>
        <dbReference type="SAM" id="SignalP"/>
    </source>
</evidence>
<protein>
    <submittedName>
        <fullName evidence="2">DUF2141 domain-containing protein</fullName>
    </submittedName>
</protein>
<evidence type="ECO:0000313" key="2">
    <source>
        <dbReference type="EMBL" id="MDT0576120.1"/>
    </source>
</evidence>
<reference evidence="2 3" key="1">
    <citation type="submission" date="2023-09" db="EMBL/GenBank/DDBJ databases">
        <authorList>
            <person name="Rey-Velasco X."/>
        </authorList>
    </citation>
    <scope>NUCLEOTIDE SEQUENCE [LARGE SCALE GENOMIC DNA]</scope>
    <source>
        <strain evidence="2 3">F390</strain>
    </source>
</reference>
<dbReference type="EMBL" id="JAVRHS010000005">
    <property type="protein sequence ID" value="MDT0576120.1"/>
    <property type="molecule type" value="Genomic_DNA"/>
</dbReference>
<comment type="caution">
    <text evidence="2">The sequence shown here is derived from an EMBL/GenBank/DDBJ whole genome shotgun (WGS) entry which is preliminary data.</text>
</comment>
<dbReference type="RefSeq" id="WP_311340694.1">
    <property type="nucleotide sequence ID" value="NZ_JAVRHS010000005.1"/>
</dbReference>
<feature type="signal peptide" evidence="1">
    <location>
        <begin position="1"/>
        <end position="30"/>
    </location>
</feature>
<keyword evidence="3" id="KW-1185">Reference proteome</keyword>
<gene>
    <name evidence="2" type="ORF">RM533_07960</name>
</gene>
<dbReference type="InterPro" id="IPR018673">
    <property type="entry name" value="DUF2141"/>
</dbReference>
<organism evidence="2 3">
    <name type="scientific">Croceicoccus esteveae</name>
    <dbReference type="NCBI Taxonomy" id="3075597"/>
    <lineage>
        <taxon>Bacteria</taxon>
        <taxon>Pseudomonadati</taxon>
        <taxon>Pseudomonadota</taxon>
        <taxon>Alphaproteobacteria</taxon>
        <taxon>Sphingomonadales</taxon>
        <taxon>Erythrobacteraceae</taxon>
        <taxon>Croceicoccus</taxon>
    </lineage>
</organism>
<proteinExistence type="predicted"/>
<sequence>MNFSIQRAGRAFSKKSLAGLAAAAVLSVLAQTPVSAQAALPAGCAGDTSGASHIWVETSGVKSSDGYITLTLYDDQRSKFLAKGGSRDVVRVPAQAGTTRACLKLPDNGIWVIAVYHDENASRKLDRGRFGIPTEGFGFSNNPSTVAGLPSFRSVRLSVPKPGLTTRISMRYL</sequence>
<keyword evidence="1" id="KW-0732">Signal</keyword>
<dbReference type="Proteomes" id="UP001259803">
    <property type="component" value="Unassembled WGS sequence"/>
</dbReference>
<accession>A0ABU2ZI93</accession>
<feature type="chain" id="PRO_5046235914" evidence="1">
    <location>
        <begin position="31"/>
        <end position="173"/>
    </location>
</feature>
<dbReference type="Pfam" id="PF09912">
    <property type="entry name" value="DUF2141"/>
    <property type="match status" value="1"/>
</dbReference>
<name>A0ABU2ZI93_9SPHN</name>
<evidence type="ECO:0000313" key="3">
    <source>
        <dbReference type="Proteomes" id="UP001259803"/>
    </source>
</evidence>